<gene>
    <name evidence="3" type="ORF">RHSIM_Rhsim04G0151100</name>
</gene>
<comment type="caution">
    <text evidence="3">The sequence shown here is derived from an EMBL/GenBank/DDBJ whole genome shotgun (WGS) entry which is preliminary data.</text>
</comment>
<dbReference type="Pfam" id="PF26138">
    <property type="entry name" value="DUF8040"/>
    <property type="match status" value="1"/>
</dbReference>
<feature type="region of interest" description="Disordered" evidence="1">
    <location>
        <begin position="77"/>
        <end position="123"/>
    </location>
</feature>
<evidence type="ECO:0000256" key="1">
    <source>
        <dbReference type="SAM" id="MobiDB-lite"/>
    </source>
</evidence>
<proteinExistence type="predicted"/>
<sequence length="235" mass="26204">MDPASGSYFGNNENTGANNLFGIFGDGTNYNYRDLYNNVNYVHATNSSDTILEIWSRAGSGAPLGSMSNASLFRNEETENGSRYGGTGHGSSSNQCGGFQNEGIEDGGEYGASETEEEDPLKTDESLLLEDEDDVPEHVAHAVYQKDVQYLEMLKNHALEYVPVEIVRIPYHMSTHNGFDWVMSVLTCPNPRRCPENFSMTSEVFVKLCEELVYKYGFHTIRRLAIGIFESLAMF</sequence>
<feature type="compositionally biased region" description="Acidic residues" evidence="1">
    <location>
        <begin position="103"/>
        <end position="119"/>
    </location>
</feature>
<evidence type="ECO:0000259" key="2">
    <source>
        <dbReference type="Pfam" id="PF26138"/>
    </source>
</evidence>
<feature type="domain" description="DUF8040" evidence="2">
    <location>
        <begin position="174"/>
        <end position="235"/>
    </location>
</feature>
<dbReference type="AlphaFoldDB" id="A0A834LS67"/>
<evidence type="ECO:0000313" key="3">
    <source>
        <dbReference type="EMBL" id="KAF7145888.1"/>
    </source>
</evidence>
<protein>
    <recommendedName>
        <fullName evidence="2">DUF8040 domain-containing protein</fullName>
    </recommendedName>
</protein>
<reference evidence="3" key="1">
    <citation type="submission" date="2019-11" db="EMBL/GenBank/DDBJ databases">
        <authorList>
            <person name="Liu Y."/>
            <person name="Hou J."/>
            <person name="Li T.-Q."/>
            <person name="Guan C.-H."/>
            <person name="Wu X."/>
            <person name="Wu H.-Z."/>
            <person name="Ling F."/>
            <person name="Zhang R."/>
            <person name="Shi X.-G."/>
            <person name="Ren J.-P."/>
            <person name="Chen E.-F."/>
            <person name="Sun J.-M."/>
        </authorList>
    </citation>
    <scope>NUCLEOTIDE SEQUENCE</scope>
    <source>
        <strain evidence="3">Adult_tree_wgs_1</strain>
        <tissue evidence="3">Leaves</tissue>
    </source>
</reference>
<dbReference type="Proteomes" id="UP000626092">
    <property type="component" value="Unassembled WGS sequence"/>
</dbReference>
<dbReference type="OrthoDB" id="10432996at2759"/>
<accession>A0A834LS67</accession>
<keyword evidence="4" id="KW-1185">Reference proteome</keyword>
<dbReference type="EMBL" id="WJXA01000004">
    <property type="protein sequence ID" value="KAF7145888.1"/>
    <property type="molecule type" value="Genomic_DNA"/>
</dbReference>
<dbReference type="InterPro" id="IPR058353">
    <property type="entry name" value="DUF8040"/>
</dbReference>
<organism evidence="3 4">
    <name type="scientific">Rhododendron simsii</name>
    <name type="common">Sims's rhododendron</name>
    <dbReference type="NCBI Taxonomy" id="118357"/>
    <lineage>
        <taxon>Eukaryota</taxon>
        <taxon>Viridiplantae</taxon>
        <taxon>Streptophyta</taxon>
        <taxon>Embryophyta</taxon>
        <taxon>Tracheophyta</taxon>
        <taxon>Spermatophyta</taxon>
        <taxon>Magnoliopsida</taxon>
        <taxon>eudicotyledons</taxon>
        <taxon>Gunneridae</taxon>
        <taxon>Pentapetalae</taxon>
        <taxon>asterids</taxon>
        <taxon>Ericales</taxon>
        <taxon>Ericaceae</taxon>
        <taxon>Ericoideae</taxon>
        <taxon>Rhodoreae</taxon>
        <taxon>Rhododendron</taxon>
    </lineage>
</organism>
<evidence type="ECO:0000313" key="4">
    <source>
        <dbReference type="Proteomes" id="UP000626092"/>
    </source>
</evidence>
<name>A0A834LS67_RHOSS</name>